<accession>A0A9D9IQT4</accession>
<dbReference type="Gene3D" id="3.10.50.40">
    <property type="match status" value="1"/>
</dbReference>
<name>A0A9D9IQT4_9BACT</name>
<evidence type="ECO:0000256" key="5">
    <source>
        <dbReference type="PROSITE-ProRule" id="PRU00277"/>
    </source>
</evidence>
<dbReference type="PANTHER" id="PTHR43811">
    <property type="entry name" value="FKBP-TYPE PEPTIDYL-PROLYL CIS-TRANS ISOMERASE FKPA"/>
    <property type="match status" value="1"/>
</dbReference>
<proteinExistence type="inferred from homology"/>
<dbReference type="SUPFAM" id="SSF54534">
    <property type="entry name" value="FKBP-like"/>
    <property type="match status" value="1"/>
</dbReference>
<dbReference type="InterPro" id="IPR046357">
    <property type="entry name" value="PPIase_dom_sf"/>
</dbReference>
<dbReference type="AlphaFoldDB" id="A0A9D9IQT4"/>
<keyword evidence="4 5" id="KW-0413">Isomerase</keyword>
<evidence type="ECO:0000256" key="1">
    <source>
        <dbReference type="ARBA" id="ARBA00000971"/>
    </source>
</evidence>
<reference evidence="8" key="2">
    <citation type="journal article" date="2021" name="PeerJ">
        <title>Extensive microbial diversity within the chicken gut microbiome revealed by metagenomics and culture.</title>
        <authorList>
            <person name="Gilroy R."/>
            <person name="Ravi A."/>
            <person name="Getino M."/>
            <person name="Pursley I."/>
            <person name="Horton D.L."/>
            <person name="Alikhan N.F."/>
            <person name="Baker D."/>
            <person name="Gharbi K."/>
            <person name="Hall N."/>
            <person name="Watson M."/>
            <person name="Adriaenssens E.M."/>
            <person name="Foster-Nyarko E."/>
            <person name="Jarju S."/>
            <person name="Secka A."/>
            <person name="Antonio M."/>
            <person name="Oren A."/>
            <person name="Chaudhuri R.R."/>
            <person name="La Ragione R."/>
            <person name="Hildebrand F."/>
            <person name="Pallen M.J."/>
        </authorList>
    </citation>
    <scope>NUCLEOTIDE SEQUENCE</scope>
    <source>
        <strain evidence="8">6919</strain>
    </source>
</reference>
<evidence type="ECO:0000313" key="9">
    <source>
        <dbReference type="Proteomes" id="UP000823598"/>
    </source>
</evidence>
<dbReference type="EMBL" id="JADIMC010000068">
    <property type="protein sequence ID" value="MBO8476571.1"/>
    <property type="molecule type" value="Genomic_DNA"/>
</dbReference>
<feature type="domain" description="PPIase FKBP-type" evidence="7">
    <location>
        <begin position="147"/>
        <end position="232"/>
    </location>
</feature>
<dbReference type="InterPro" id="IPR001179">
    <property type="entry name" value="PPIase_FKBP_dom"/>
</dbReference>
<keyword evidence="3 5" id="KW-0697">Rotamase</keyword>
<dbReference type="GO" id="GO:0003755">
    <property type="term" value="F:peptidyl-prolyl cis-trans isomerase activity"/>
    <property type="evidence" value="ECO:0007669"/>
    <property type="project" value="UniProtKB-UniRule"/>
</dbReference>
<evidence type="ECO:0000256" key="6">
    <source>
        <dbReference type="RuleBase" id="RU003915"/>
    </source>
</evidence>
<evidence type="ECO:0000256" key="4">
    <source>
        <dbReference type="ARBA" id="ARBA00023235"/>
    </source>
</evidence>
<comment type="catalytic activity">
    <reaction evidence="1 5 6">
        <text>[protein]-peptidylproline (omega=180) = [protein]-peptidylproline (omega=0)</text>
        <dbReference type="Rhea" id="RHEA:16237"/>
        <dbReference type="Rhea" id="RHEA-COMP:10747"/>
        <dbReference type="Rhea" id="RHEA-COMP:10748"/>
        <dbReference type="ChEBI" id="CHEBI:83833"/>
        <dbReference type="ChEBI" id="CHEBI:83834"/>
        <dbReference type="EC" id="5.2.1.8"/>
    </reaction>
</comment>
<gene>
    <name evidence="8" type="ORF">IAB88_06215</name>
</gene>
<dbReference type="PANTHER" id="PTHR43811:SF19">
    <property type="entry name" value="39 KDA FK506-BINDING NUCLEAR PROTEIN"/>
    <property type="match status" value="1"/>
</dbReference>
<dbReference type="EC" id="5.2.1.8" evidence="6"/>
<organism evidence="8 9">
    <name type="scientific">Candidatus Limisoma faecipullorum</name>
    <dbReference type="NCBI Taxonomy" id="2840854"/>
    <lineage>
        <taxon>Bacteria</taxon>
        <taxon>Pseudomonadati</taxon>
        <taxon>Bacteroidota</taxon>
        <taxon>Bacteroidia</taxon>
        <taxon>Bacteroidales</taxon>
        <taxon>Candidatus Limisoma</taxon>
    </lineage>
</organism>
<dbReference type="InterPro" id="IPR000774">
    <property type="entry name" value="PPIase_FKBP_N"/>
</dbReference>
<dbReference type="Pfam" id="PF00254">
    <property type="entry name" value="FKBP_C"/>
    <property type="match status" value="1"/>
</dbReference>
<evidence type="ECO:0000259" key="7">
    <source>
        <dbReference type="PROSITE" id="PS50059"/>
    </source>
</evidence>
<evidence type="ECO:0000256" key="2">
    <source>
        <dbReference type="ARBA" id="ARBA00006577"/>
    </source>
</evidence>
<sequence>MKSNPTVKDLDKNEILKGMQVALAADTTQKAYIQGLQIGLQLFGVTENLSQHDSINIDRQKLYAAFKEAFLADSVGSPEEAQAVVMTLIDKIKNERLAKSPEAIANKNAGEAFIANEMKKDPSLKKTESGLVYKVIAEGEGTTIKASDRVKVKYTGKHIDGKEFDSSGDETRTFSPSGVVPGFGEGLKMMKPGAHYILYIPGDLAYGVQGQPYAGIKSNETLVFDVEVVGIEE</sequence>
<protein>
    <recommendedName>
        <fullName evidence="6">Peptidyl-prolyl cis-trans isomerase</fullName>
        <ecNumber evidence="6">5.2.1.8</ecNumber>
    </recommendedName>
</protein>
<dbReference type="Proteomes" id="UP000823598">
    <property type="component" value="Unassembled WGS sequence"/>
</dbReference>
<dbReference type="InterPro" id="IPR036944">
    <property type="entry name" value="PPIase_FKBP_N_sf"/>
</dbReference>
<reference evidence="8" key="1">
    <citation type="submission" date="2020-10" db="EMBL/GenBank/DDBJ databases">
        <authorList>
            <person name="Gilroy R."/>
        </authorList>
    </citation>
    <scope>NUCLEOTIDE SEQUENCE</scope>
    <source>
        <strain evidence="8">6919</strain>
    </source>
</reference>
<evidence type="ECO:0000313" key="8">
    <source>
        <dbReference type="EMBL" id="MBO8476571.1"/>
    </source>
</evidence>
<dbReference type="Pfam" id="PF01346">
    <property type="entry name" value="FKBP_N"/>
    <property type="match status" value="1"/>
</dbReference>
<comment type="caution">
    <text evidence="8">The sequence shown here is derived from an EMBL/GenBank/DDBJ whole genome shotgun (WGS) entry which is preliminary data.</text>
</comment>
<dbReference type="GO" id="GO:0006457">
    <property type="term" value="P:protein folding"/>
    <property type="evidence" value="ECO:0007669"/>
    <property type="project" value="InterPro"/>
</dbReference>
<dbReference type="Gene3D" id="1.10.287.460">
    <property type="entry name" value="Peptidyl-prolyl cis-trans isomerase, FKBP-type, N-terminal domain"/>
    <property type="match status" value="1"/>
</dbReference>
<evidence type="ECO:0000256" key="3">
    <source>
        <dbReference type="ARBA" id="ARBA00023110"/>
    </source>
</evidence>
<comment type="similarity">
    <text evidence="2 6">Belongs to the FKBP-type PPIase family.</text>
</comment>
<dbReference type="PROSITE" id="PS50059">
    <property type="entry name" value="FKBP_PPIASE"/>
    <property type="match status" value="1"/>
</dbReference>